<keyword evidence="12" id="KW-1185">Reference proteome</keyword>
<evidence type="ECO:0000256" key="9">
    <source>
        <dbReference type="RuleBase" id="RU361157"/>
    </source>
</evidence>
<dbReference type="RefSeq" id="WP_163963945.1">
    <property type="nucleotide sequence ID" value="NZ_JAAGNX010000002.1"/>
</dbReference>
<feature type="transmembrane region" description="Helical" evidence="9">
    <location>
        <begin position="73"/>
        <end position="94"/>
    </location>
</feature>
<keyword evidence="4 9" id="KW-1003">Cell membrane</keyword>
<dbReference type="PANTHER" id="PTHR30413">
    <property type="entry name" value="INNER MEMBRANE TRANSPORT PERMEASE"/>
    <property type="match status" value="1"/>
</dbReference>
<feature type="transmembrane region" description="Helical" evidence="9">
    <location>
        <begin position="156"/>
        <end position="179"/>
    </location>
</feature>
<evidence type="ECO:0000256" key="8">
    <source>
        <dbReference type="ARBA" id="ARBA00023136"/>
    </source>
</evidence>
<evidence type="ECO:0000256" key="2">
    <source>
        <dbReference type="ARBA" id="ARBA00007783"/>
    </source>
</evidence>
<evidence type="ECO:0000256" key="3">
    <source>
        <dbReference type="ARBA" id="ARBA00022448"/>
    </source>
</evidence>
<feature type="transmembrane region" description="Helical" evidence="9">
    <location>
        <begin position="243"/>
        <end position="262"/>
    </location>
</feature>
<dbReference type="AlphaFoldDB" id="A0A6B2M1Z5"/>
<dbReference type="Proteomes" id="UP000478417">
    <property type="component" value="Unassembled WGS sequence"/>
</dbReference>
<evidence type="ECO:0000256" key="7">
    <source>
        <dbReference type="ARBA" id="ARBA00023047"/>
    </source>
</evidence>
<keyword evidence="7" id="KW-0625">Polysaccharide transport</keyword>
<name>A0A6B2M1Z5_9BACT</name>
<comment type="caution">
    <text evidence="11">The sequence shown here is derived from an EMBL/GenBank/DDBJ whole genome shotgun (WGS) entry which is preliminary data.</text>
</comment>
<keyword evidence="6 9" id="KW-1133">Transmembrane helix</keyword>
<dbReference type="PANTHER" id="PTHR30413:SF10">
    <property type="entry name" value="CAPSULE POLYSACCHARIDE EXPORT INNER-MEMBRANE PROTEIN CTRC"/>
    <property type="match status" value="1"/>
</dbReference>
<feature type="transmembrane region" description="Helical" evidence="9">
    <location>
        <begin position="129"/>
        <end position="149"/>
    </location>
</feature>
<dbReference type="EMBL" id="JAAGNX010000002">
    <property type="protein sequence ID" value="NDV62229.1"/>
    <property type="molecule type" value="Genomic_DNA"/>
</dbReference>
<gene>
    <name evidence="11" type="ORF">G0Q06_07200</name>
</gene>
<feature type="transmembrane region" description="Helical" evidence="9">
    <location>
        <begin position="185"/>
        <end position="204"/>
    </location>
</feature>
<organism evidence="11 12">
    <name type="scientific">Oceanipulchritudo coccoides</name>
    <dbReference type="NCBI Taxonomy" id="2706888"/>
    <lineage>
        <taxon>Bacteria</taxon>
        <taxon>Pseudomonadati</taxon>
        <taxon>Verrucomicrobiota</taxon>
        <taxon>Opitutia</taxon>
        <taxon>Puniceicoccales</taxon>
        <taxon>Oceanipulchritudinaceae</taxon>
        <taxon>Oceanipulchritudo</taxon>
    </lineage>
</organism>
<sequence length="272" mass="30308">MSSSHANTASRWTNVGELLRQLTVREVAETIKGSALGILWLVFNPILSMCLYLVVFGVLFGGSFGQVENESSISYAIGIYIGLSMVNLVNETIAKSTNNLLRNRNLIKKVVFPLEILPIVQVLGTAFKVAINACLWIIMGLFFGSVLSWEILYMPVIFLPMMGLALGLSAMISALSVYFRDLQQLTNVMSQIVFWSSGVFYSSIKVMEFPQIWTFLKWNPVLLATENLRAIVLWGIAPDLVQIAYLYGFSALFLVGGFFLFARLKSGFPDFL</sequence>
<dbReference type="PROSITE" id="PS51012">
    <property type="entry name" value="ABC_TM2"/>
    <property type="match status" value="1"/>
</dbReference>
<evidence type="ECO:0000256" key="1">
    <source>
        <dbReference type="ARBA" id="ARBA00004651"/>
    </source>
</evidence>
<dbReference type="GO" id="GO:0005886">
    <property type="term" value="C:plasma membrane"/>
    <property type="evidence" value="ECO:0007669"/>
    <property type="project" value="UniProtKB-SubCell"/>
</dbReference>
<dbReference type="GO" id="GO:0015920">
    <property type="term" value="P:lipopolysaccharide transport"/>
    <property type="evidence" value="ECO:0007669"/>
    <property type="project" value="TreeGrafter"/>
</dbReference>
<protein>
    <recommendedName>
        <fullName evidence="9">Transport permease protein</fullName>
    </recommendedName>
</protein>
<keyword evidence="7" id="KW-0762">Sugar transport</keyword>
<dbReference type="GO" id="GO:0015774">
    <property type="term" value="P:polysaccharide transport"/>
    <property type="evidence" value="ECO:0007669"/>
    <property type="project" value="UniProtKB-KW"/>
</dbReference>
<evidence type="ECO:0000259" key="10">
    <source>
        <dbReference type="PROSITE" id="PS51012"/>
    </source>
</evidence>
<keyword evidence="5 9" id="KW-0812">Transmembrane</keyword>
<accession>A0A6B2M1Z5</accession>
<proteinExistence type="inferred from homology"/>
<comment type="similarity">
    <text evidence="2 9">Belongs to the ABC-2 integral membrane protein family.</text>
</comment>
<feature type="transmembrane region" description="Helical" evidence="9">
    <location>
        <begin position="38"/>
        <end position="61"/>
    </location>
</feature>
<evidence type="ECO:0000313" key="12">
    <source>
        <dbReference type="Proteomes" id="UP000478417"/>
    </source>
</evidence>
<reference evidence="11 12" key="1">
    <citation type="submission" date="2020-02" db="EMBL/GenBank/DDBJ databases">
        <title>Albibacoteraceae fam. nov., the first described family within the subdivision 4 Verrucomicrobia.</title>
        <authorList>
            <person name="Xi F."/>
        </authorList>
    </citation>
    <scope>NUCLEOTIDE SEQUENCE [LARGE SCALE GENOMIC DNA]</scope>
    <source>
        <strain evidence="11 12">CK1056</strain>
    </source>
</reference>
<dbReference type="GO" id="GO:0140359">
    <property type="term" value="F:ABC-type transporter activity"/>
    <property type="evidence" value="ECO:0007669"/>
    <property type="project" value="InterPro"/>
</dbReference>
<keyword evidence="8 9" id="KW-0472">Membrane</keyword>
<evidence type="ECO:0000256" key="5">
    <source>
        <dbReference type="ARBA" id="ARBA00022692"/>
    </source>
</evidence>
<feature type="domain" description="ABC transmembrane type-2" evidence="10">
    <location>
        <begin position="36"/>
        <end position="264"/>
    </location>
</feature>
<dbReference type="InterPro" id="IPR047817">
    <property type="entry name" value="ABC2_TM_bact-type"/>
</dbReference>
<keyword evidence="3 9" id="KW-0813">Transport</keyword>
<evidence type="ECO:0000256" key="4">
    <source>
        <dbReference type="ARBA" id="ARBA00022475"/>
    </source>
</evidence>
<evidence type="ECO:0000256" key="6">
    <source>
        <dbReference type="ARBA" id="ARBA00022989"/>
    </source>
</evidence>
<evidence type="ECO:0000313" key="11">
    <source>
        <dbReference type="EMBL" id="NDV62229.1"/>
    </source>
</evidence>
<dbReference type="Pfam" id="PF01061">
    <property type="entry name" value="ABC2_membrane"/>
    <property type="match status" value="1"/>
</dbReference>
<comment type="subcellular location">
    <subcellularLocation>
        <location evidence="1 9">Cell membrane</location>
        <topology evidence="1 9">Multi-pass membrane protein</topology>
    </subcellularLocation>
</comment>
<dbReference type="InterPro" id="IPR013525">
    <property type="entry name" value="ABC2_TM"/>
</dbReference>